<name>A0AA39FYU4_9HYME</name>
<organism evidence="2 3">
    <name type="scientific">Microctonus aethiopoides</name>
    <dbReference type="NCBI Taxonomy" id="144406"/>
    <lineage>
        <taxon>Eukaryota</taxon>
        <taxon>Metazoa</taxon>
        <taxon>Ecdysozoa</taxon>
        <taxon>Arthropoda</taxon>
        <taxon>Hexapoda</taxon>
        <taxon>Insecta</taxon>
        <taxon>Pterygota</taxon>
        <taxon>Neoptera</taxon>
        <taxon>Endopterygota</taxon>
        <taxon>Hymenoptera</taxon>
        <taxon>Apocrita</taxon>
        <taxon>Ichneumonoidea</taxon>
        <taxon>Braconidae</taxon>
        <taxon>Euphorinae</taxon>
        <taxon>Microctonus</taxon>
    </lineage>
</organism>
<protein>
    <recommendedName>
        <fullName evidence="4">Serum response factor-binding protein 1</fullName>
    </recommendedName>
</protein>
<feature type="compositionally biased region" description="Polar residues" evidence="1">
    <location>
        <begin position="278"/>
        <end position="288"/>
    </location>
</feature>
<dbReference type="InterPro" id="IPR037393">
    <property type="entry name" value="Bud22/SRFB1"/>
</dbReference>
<feature type="region of interest" description="Disordered" evidence="1">
    <location>
        <begin position="127"/>
        <end position="222"/>
    </location>
</feature>
<feature type="region of interest" description="Disordered" evidence="1">
    <location>
        <begin position="336"/>
        <end position="368"/>
    </location>
</feature>
<keyword evidence="3" id="KW-1185">Reference proteome</keyword>
<dbReference type="PANTHER" id="PTHR23325:SF1">
    <property type="entry name" value="SERUM RESPONSE FACTOR-BINDING PROTEIN 1"/>
    <property type="match status" value="1"/>
</dbReference>
<evidence type="ECO:0000256" key="1">
    <source>
        <dbReference type="SAM" id="MobiDB-lite"/>
    </source>
</evidence>
<dbReference type="GO" id="GO:0005634">
    <property type="term" value="C:nucleus"/>
    <property type="evidence" value="ECO:0007669"/>
    <property type="project" value="TreeGrafter"/>
</dbReference>
<dbReference type="PANTHER" id="PTHR23325">
    <property type="entry name" value="SERUM RESPONSE FACTOR-BINDING"/>
    <property type="match status" value="1"/>
</dbReference>
<dbReference type="GO" id="GO:0030686">
    <property type="term" value="C:90S preribosome"/>
    <property type="evidence" value="ECO:0007669"/>
    <property type="project" value="TreeGrafter"/>
</dbReference>
<feature type="compositionally biased region" description="Acidic residues" evidence="1">
    <location>
        <begin position="168"/>
        <end position="177"/>
    </location>
</feature>
<dbReference type="EMBL" id="JAQQBS010000001">
    <property type="protein sequence ID" value="KAK0178364.1"/>
    <property type="molecule type" value="Genomic_DNA"/>
</dbReference>
<sequence length="417" mass="48064">MNNEIVLMRHAVRKARVIVISKLVKEVKQLNGRKHGDKNVIEKCKRKAERLIKEMKALKKIKNDTISKFAITNTRDLKEVLADTHAGIRTRIMTRLAFSKSLKDKVEKFRETFPDYQAYFDSLNQNKVKKKKKTKSDKTEKNEENIMETSEETEKDVSDNKSIAESNVDTEEDSCDSDVDHQDEVIKPESNQATLYKSQSKTKKKTEKTVKNQPKISTPITTDSELKKNPTVKVVSKLATVMRFNVVDDVMENIGTKESSPDDAESKEEMTKVDEETNLFSNTASDENNYLCLTRPPPLPKSYDAEEDNSNYNSSRNQYSNRNFFTNIDDKFKRSSNISRNDVNSRNKFSRPINNHSNNSKNTRGNYNRVENSEKQQVKTNNNTNNVDLHPSWAARKKEQEILKQGFQGKKIVFNDD</sequence>
<evidence type="ECO:0000313" key="2">
    <source>
        <dbReference type="EMBL" id="KAK0178364.1"/>
    </source>
</evidence>
<reference evidence="2" key="1">
    <citation type="journal article" date="2023" name="bioRxiv">
        <title>Scaffold-level genome assemblies of two parasitoid biocontrol wasps reveal the parthenogenesis mechanism and an associated novel virus.</title>
        <authorList>
            <person name="Inwood S."/>
            <person name="Skelly J."/>
            <person name="Guhlin J."/>
            <person name="Harrop T."/>
            <person name="Goldson S."/>
            <person name="Dearden P."/>
        </authorList>
    </citation>
    <scope>NUCLEOTIDE SEQUENCE</scope>
    <source>
        <strain evidence="2">Irish</strain>
        <tissue evidence="2">Whole body</tissue>
    </source>
</reference>
<dbReference type="Proteomes" id="UP001168990">
    <property type="component" value="Unassembled WGS sequence"/>
</dbReference>
<feature type="compositionally biased region" description="Low complexity" evidence="1">
    <location>
        <begin position="310"/>
        <end position="320"/>
    </location>
</feature>
<comment type="caution">
    <text evidence="2">The sequence shown here is derived from an EMBL/GenBank/DDBJ whole genome shotgun (WGS) entry which is preliminary data.</text>
</comment>
<feature type="compositionally biased region" description="Acidic residues" evidence="1">
    <location>
        <begin position="145"/>
        <end position="154"/>
    </location>
</feature>
<feature type="region of interest" description="Disordered" evidence="1">
    <location>
        <begin position="253"/>
        <end position="320"/>
    </location>
</feature>
<dbReference type="GO" id="GO:0030490">
    <property type="term" value="P:maturation of SSU-rRNA"/>
    <property type="evidence" value="ECO:0007669"/>
    <property type="project" value="TreeGrafter"/>
</dbReference>
<proteinExistence type="predicted"/>
<accession>A0AA39FYU4</accession>
<reference evidence="2" key="2">
    <citation type="submission" date="2023-03" db="EMBL/GenBank/DDBJ databases">
        <authorList>
            <person name="Inwood S.N."/>
            <person name="Skelly J.G."/>
            <person name="Guhlin J."/>
            <person name="Harrop T.W.R."/>
            <person name="Goldson S.G."/>
            <person name="Dearden P.K."/>
        </authorList>
    </citation>
    <scope>NUCLEOTIDE SEQUENCE</scope>
    <source>
        <strain evidence="2">Irish</strain>
        <tissue evidence="2">Whole body</tissue>
    </source>
</reference>
<gene>
    <name evidence="2" type="ORF">PV328_002319</name>
</gene>
<evidence type="ECO:0000313" key="3">
    <source>
        <dbReference type="Proteomes" id="UP001168990"/>
    </source>
</evidence>
<feature type="compositionally biased region" description="Basic and acidic residues" evidence="1">
    <location>
        <begin position="178"/>
        <end position="187"/>
    </location>
</feature>
<evidence type="ECO:0008006" key="4">
    <source>
        <dbReference type="Google" id="ProtNLM"/>
    </source>
</evidence>
<dbReference type="AlphaFoldDB" id="A0AA39FYU4"/>